<dbReference type="AlphaFoldDB" id="A0A516RB50"/>
<dbReference type="InterPro" id="IPR036388">
    <property type="entry name" value="WH-like_DNA-bd_sf"/>
</dbReference>
<evidence type="ECO:0000256" key="6">
    <source>
        <dbReference type="PROSITE-ProRule" id="PRU00169"/>
    </source>
</evidence>
<dbReference type="GO" id="GO:0006355">
    <property type="term" value="P:regulation of DNA-templated transcription"/>
    <property type="evidence" value="ECO:0007669"/>
    <property type="project" value="InterPro"/>
</dbReference>
<accession>A0A516RB50</accession>
<evidence type="ECO:0000313" key="12">
    <source>
        <dbReference type="Proteomes" id="UP000316806"/>
    </source>
</evidence>
<dbReference type="GO" id="GO:0005829">
    <property type="term" value="C:cytosol"/>
    <property type="evidence" value="ECO:0007669"/>
    <property type="project" value="TreeGrafter"/>
</dbReference>
<feature type="region of interest" description="Disordered" evidence="8">
    <location>
        <begin position="246"/>
        <end position="274"/>
    </location>
</feature>
<evidence type="ECO:0000259" key="10">
    <source>
        <dbReference type="PROSITE" id="PS51755"/>
    </source>
</evidence>
<dbReference type="PANTHER" id="PTHR48111">
    <property type="entry name" value="REGULATOR OF RPOS"/>
    <property type="match status" value="1"/>
</dbReference>
<evidence type="ECO:0000256" key="2">
    <source>
        <dbReference type="ARBA" id="ARBA00023012"/>
    </source>
</evidence>
<dbReference type="InterPro" id="IPR016032">
    <property type="entry name" value="Sig_transdc_resp-reg_C-effctor"/>
</dbReference>
<feature type="DNA-binding region" description="OmpR/PhoB-type" evidence="7">
    <location>
        <begin position="145"/>
        <end position="244"/>
    </location>
</feature>
<keyword evidence="1 6" id="KW-0597">Phosphoprotein</keyword>
<dbReference type="Pfam" id="PF00072">
    <property type="entry name" value="Response_reg"/>
    <property type="match status" value="1"/>
</dbReference>
<dbReference type="PROSITE" id="PS51755">
    <property type="entry name" value="OMPR_PHOB"/>
    <property type="match status" value="1"/>
</dbReference>
<dbReference type="GO" id="GO:0000156">
    <property type="term" value="F:phosphorelay response regulator activity"/>
    <property type="evidence" value="ECO:0007669"/>
    <property type="project" value="TreeGrafter"/>
</dbReference>
<gene>
    <name evidence="11" type="ORF">FH965_21800</name>
</gene>
<organism evidence="11 12">
    <name type="scientific">Streptomyces spectabilis</name>
    <dbReference type="NCBI Taxonomy" id="68270"/>
    <lineage>
        <taxon>Bacteria</taxon>
        <taxon>Bacillati</taxon>
        <taxon>Actinomycetota</taxon>
        <taxon>Actinomycetes</taxon>
        <taxon>Kitasatosporales</taxon>
        <taxon>Streptomycetaceae</taxon>
        <taxon>Streptomyces</taxon>
    </lineage>
</organism>
<dbReference type="EMBL" id="CP040916">
    <property type="protein sequence ID" value="QDQ12874.1"/>
    <property type="molecule type" value="Genomic_DNA"/>
</dbReference>
<feature type="domain" description="Response regulatory" evidence="9">
    <location>
        <begin position="4"/>
        <end position="129"/>
    </location>
</feature>
<dbReference type="PROSITE" id="PS50110">
    <property type="entry name" value="RESPONSE_REGULATORY"/>
    <property type="match status" value="1"/>
</dbReference>
<keyword evidence="3" id="KW-0805">Transcription regulation</keyword>
<dbReference type="Pfam" id="PF00486">
    <property type="entry name" value="Trans_reg_C"/>
    <property type="match status" value="1"/>
</dbReference>
<reference evidence="11 12" key="1">
    <citation type="journal article" date="2019" name="J. Ind. Microbiol. Biotechnol.">
        <title>The complete genomic sequence of Streptomyces spectabilis NRRL-2792 and identification of secondary metabolite biosynthetic gene clusters.</title>
        <authorList>
            <person name="Sinha A."/>
            <person name="Phillips-Salemka S."/>
            <person name="Niraula T.A."/>
            <person name="Short K.A."/>
            <person name="Niraula N.P."/>
        </authorList>
    </citation>
    <scope>NUCLEOTIDE SEQUENCE [LARGE SCALE GENOMIC DNA]</scope>
    <source>
        <strain evidence="11 12">NRRL 2792</strain>
    </source>
</reference>
<evidence type="ECO:0000256" key="5">
    <source>
        <dbReference type="ARBA" id="ARBA00023163"/>
    </source>
</evidence>
<evidence type="ECO:0000256" key="8">
    <source>
        <dbReference type="SAM" id="MobiDB-lite"/>
    </source>
</evidence>
<dbReference type="PANTHER" id="PTHR48111:SF4">
    <property type="entry name" value="DNA-BINDING DUAL TRANSCRIPTIONAL REGULATOR OMPR"/>
    <property type="match status" value="1"/>
</dbReference>
<dbReference type="SUPFAM" id="SSF46894">
    <property type="entry name" value="C-terminal effector domain of the bipartite response regulators"/>
    <property type="match status" value="1"/>
</dbReference>
<dbReference type="InterPro" id="IPR001867">
    <property type="entry name" value="OmpR/PhoB-type_DNA-bd"/>
</dbReference>
<sequence>MCAFVLVAEDDEKQAELIRRYLEREGHTVGVAHDGRTALERVRLHDPDLLILDVMMPEIDGLGVTRVLRSDPAPGAPGTGRGTGTLPILMLTARSTEDDLLLGLDLGADDYLTKPYSPRELMARVRTLLRRASGAAHRPPPEGDAQVLRAGGLVVDALRHEVTVDGQRVECTPGEFELLAAMAAEPERVFTRPQLLDRIHGSSGYISVRTVDVHVLNLRKKIEENPRTPQRLVTVFGVGYKLVAHQGPGAQPSGRAAARRRGPAAGETAGRREA</sequence>
<dbReference type="FunFam" id="1.10.10.10:FF:000018">
    <property type="entry name" value="DNA-binding response regulator ResD"/>
    <property type="match status" value="1"/>
</dbReference>
<dbReference type="InterPro" id="IPR039420">
    <property type="entry name" value="WalR-like"/>
</dbReference>
<dbReference type="SMART" id="SM00862">
    <property type="entry name" value="Trans_reg_C"/>
    <property type="match status" value="1"/>
</dbReference>
<dbReference type="RefSeq" id="WP_144320198.1">
    <property type="nucleotide sequence ID" value="NZ_CP040916.1"/>
</dbReference>
<proteinExistence type="predicted"/>
<feature type="modified residue" description="4-aspartylphosphate" evidence="6">
    <location>
        <position position="53"/>
    </location>
</feature>
<name>A0A516RB50_STRST</name>
<dbReference type="CDD" id="cd00383">
    <property type="entry name" value="trans_reg_C"/>
    <property type="match status" value="1"/>
</dbReference>
<evidence type="ECO:0000259" key="9">
    <source>
        <dbReference type="PROSITE" id="PS50110"/>
    </source>
</evidence>
<evidence type="ECO:0000256" key="7">
    <source>
        <dbReference type="PROSITE-ProRule" id="PRU01091"/>
    </source>
</evidence>
<evidence type="ECO:0000313" key="11">
    <source>
        <dbReference type="EMBL" id="QDQ12874.1"/>
    </source>
</evidence>
<evidence type="ECO:0000256" key="3">
    <source>
        <dbReference type="ARBA" id="ARBA00023015"/>
    </source>
</evidence>
<feature type="domain" description="OmpR/PhoB-type" evidence="10">
    <location>
        <begin position="145"/>
        <end position="244"/>
    </location>
</feature>
<dbReference type="Proteomes" id="UP000316806">
    <property type="component" value="Chromosome"/>
</dbReference>
<dbReference type="SMART" id="SM00448">
    <property type="entry name" value="REC"/>
    <property type="match status" value="1"/>
</dbReference>
<dbReference type="Gene3D" id="6.10.250.690">
    <property type="match status" value="1"/>
</dbReference>
<keyword evidence="4 7" id="KW-0238">DNA-binding</keyword>
<keyword evidence="5" id="KW-0804">Transcription</keyword>
<dbReference type="Gene3D" id="1.10.10.10">
    <property type="entry name" value="Winged helix-like DNA-binding domain superfamily/Winged helix DNA-binding domain"/>
    <property type="match status" value="1"/>
</dbReference>
<dbReference type="InterPro" id="IPR011006">
    <property type="entry name" value="CheY-like_superfamily"/>
</dbReference>
<dbReference type="GO" id="GO:0032993">
    <property type="term" value="C:protein-DNA complex"/>
    <property type="evidence" value="ECO:0007669"/>
    <property type="project" value="TreeGrafter"/>
</dbReference>
<dbReference type="SUPFAM" id="SSF52172">
    <property type="entry name" value="CheY-like"/>
    <property type="match status" value="1"/>
</dbReference>
<dbReference type="Gene3D" id="3.40.50.2300">
    <property type="match status" value="1"/>
</dbReference>
<protein>
    <submittedName>
        <fullName evidence="11">Response regulator transcription factor</fullName>
    </submittedName>
</protein>
<evidence type="ECO:0000256" key="1">
    <source>
        <dbReference type="ARBA" id="ARBA00022553"/>
    </source>
</evidence>
<feature type="compositionally biased region" description="Low complexity" evidence="8">
    <location>
        <begin position="247"/>
        <end position="256"/>
    </location>
</feature>
<dbReference type="InterPro" id="IPR001789">
    <property type="entry name" value="Sig_transdc_resp-reg_receiver"/>
</dbReference>
<evidence type="ECO:0000256" key="4">
    <source>
        <dbReference type="ARBA" id="ARBA00023125"/>
    </source>
</evidence>
<keyword evidence="2" id="KW-0902">Two-component regulatory system</keyword>
<dbReference type="GO" id="GO:0000976">
    <property type="term" value="F:transcription cis-regulatory region binding"/>
    <property type="evidence" value="ECO:0007669"/>
    <property type="project" value="TreeGrafter"/>
</dbReference>